<protein>
    <submittedName>
        <fullName evidence="1">Uncharacterized protein</fullName>
    </submittedName>
</protein>
<organism evidence="1 2">
    <name type="scientific">Arcticibacter tournemirensis</name>
    <dbReference type="NCBI Taxonomy" id="699437"/>
    <lineage>
        <taxon>Bacteria</taxon>
        <taxon>Pseudomonadati</taxon>
        <taxon>Bacteroidota</taxon>
        <taxon>Sphingobacteriia</taxon>
        <taxon>Sphingobacteriales</taxon>
        <taxon>Sphingobacteriaceae</taxon>
        <taxon>Arcticibacter</taxon>
    </lineage>
</organism>
<dbReference type="Proteomes" id="UP000322918">
    <property type="component" value="Unassembled WGS sequence"/>
</dbReference>
<reference evidence="1 2" key="1">
    <citation type="submission" date="2019-09" db="EMBL/GenBank/DDBJ databases">
        <title>Pararcticibacter amylolyticus gen. nov., sp. nov., isolated from a rottenly hemp rope, and reclassification of Pedobacter tournemirensis as Pararcticibacter tournemirensis comb. nov.</title>
        <authorList>
            <person name="Cai Y."/>
        </authorList>
    </citation>
    <scope>NUCLEOTIDE SEQUENCE [LARGE SCALE GENOMIC DNA]</scope>
    <source>
        <strain evidence="1 2">TF5-37.2-LB10</strain>
    </source>
</reference>
<dbReference type="AlphaFoldDB" id="A0A5M9H6N1"/>
<dbReference type="EMBL" id="VWNE01000016">
    <property type="protein sequence ID" value="KAA8482592.1"/>
    <property type="molecule type" value="Genomic_DNA"/>
</dbReference>
<sequence>MRRNFTAGFFALRRRQCVRVLLPRIFTHQVAFVGIPLRMAVIAFDRLLPGCEARERNNSRDRFIIGFLAV</sequence>
<evidence type="ECO:0000313" key="1">
    <source>
        <dbReference type="EMBL" id="KAA8482592.1"/>
    </source>
</evidence>
<dbReference type="RefSeq" id="WP_141816392.1">
    <property type="nucleotide sequence ID" value="NZ_VFPL01000001.1"/>
</dbReference>
<accession>A0A5M9H6N1</accession>
<gene>
    <name evidence="1" type="ORF">F1649_11485</name>
</gene>
<name>A0A5M9H6N1_9SPHI</name>
<comment type="caution">
    <text evidence="1">The sequence shown here is derived from an EMBL/GenBank/DDBJ whole genome shotgun (WGS) entry which is preliminary data.</text>
</comment>
<evidence type="ECO:0000313" key="2">
    <source>
        <dbReference type="Proteomes" id="UP000322918"/>
    </source>
</evidence>
<keyword evidence="2" id="KW-1185">Reference proteome</keyword>
<proteinExistence type="predicted"/>